<dbReference type="AlphaFoldDB" id="A0A9P4XDW1"/>
<proteinExistence type="predicted"/>
<keyword evidence="2" id="KW-1185">Reference proteome</keyword>
<protein>
    <submittedName>
        <fullName evidence="1">Uncharacterized protein</fullName>
    </submittedName>
</protein>
<gene>
    <name evidence="1" type="ORF">CFAM422_007253</name>
</gene>
<evidence type="ECO:0000313" key="2">
    <source>
        <dbReference type="Proteomes" id="UP000801864"/>
    </source>
</evidence>
<organism evidence="1 2">
    <name type="scientific">Trichoderma lentiforme</name>
    <dbReference type="NCBI Taxonomy" id="1567552"/>
    <lineage>
        <taxon>Eukaryota</taxon>
        <taxon>Fungi</taxon>
        <taxon>Dikarya</taxon>
        <taxon>Ascomycota</taxon>
        <taxon>Pezizomycotina</taxon>
        <taxon>Sordariomycetes</taxon>
        <taxon>Hypocreomycetidae</taxon>
        <taxon>Hypocreales</taxon>
        <taxon>Hypocreaceae</taxon>
        <taxon>Trichoderma</taxon>
    </lineage>
</organism>
<name>A0A9P4XDW1_9HYPO</name>
<comment type="caution">
    <text evidence="1">The sequence shown here is derived from an EMBL/GenBank/DDBJ whole genome shotgun (WGS) entry which is preliminary data.</text>
</comment>
<accession>A0A9P4XDW1</accession>
<sequence>MASQGPIVRRQKSMITSDVVKIKPRTGNMIILPSRYTSMILHTPACPGTSVPEQWRYFRIRHYVLGNAKFSNSYTV</sequence>
<dbReference type="EMBL" id="QLNT01000012">
    <property type="protein sequence ID" value="KAF3069181.1"/>
    <property type="molecule type" value="Genomic_DNA"/>
</dbReference>
<dbReference type="Proteomes" id="UP000801864">
    <property type="component" value="Unassembled WGS sequence"/>
</dbReference>
<evidence type="ECO:0000313" key="1">
    <source>
        <dbReference type="EMBL" id="KAF3069181.1"/>
    </source>
</evidence>
<reference evidence="1 2" key="1">
    <citation type="submission" date="2018-06" db="EMBL/GenBank/DDBJ databases">
        <title>Genome analysis of cellulolytic fungus Trichoderma lentiforme CFAM-422.</title>
        <authorList>
            <person name="Steindorff A.S."/>
            <person name="Formighieri E.F."/>
            <person name="Midorikawa G.E.O."/>
            <person name="Tamietti M.S."/>
            <person name="Ramos E.Z."/>
            <person name="Silva A.S."/>
            <person name="Bon E.P.S."/>
            <person name="Mendes T.D."/>
            <person name="Damaso M.C.T."/>
            <person name="Favaro L.C.L."/>
        </authorList>
    </citation>
    <scope>NUCLEOTIDE SEQUENCE [LARGE SCALE GENOMIC DNA]</scope>
    <source>
        <strain evidence="1 2">CFAM-422</strain>
    </source>
</reference>